<dbReference type="AlphaFoldDB" id="A0A839Q096"/>
<organism evidence="2 3">
    <name type="scientific">Mycolicibacterium iranicum</name>
    <name type="common">Mycobacterium iranicum</name>
    <dbReference type="NCBI Taxonomy" id="912594"/>
    <lineage>
        <taxon>Bacteria</taxon>
        <taxon>Bacillati</taxon>
        <taxon>Actinomycetota</taxon>
        <taxon>Actinomycetes</taxon>
        <taxon>Mycobacteriales</taxon>
        <taxon>Mycobacteriaceae</taxon>
        <taxon>Mycolicibacterium</taxon>
    </lineage>
</organism>
<keyword evidence="3" id="KW-1185">Reference proteome</keyword>
<accession>A0A839Q096</accession>
<protein>
    <submittedName>
        <fullName evidence="2">Uncharacterized protein</fullName>
    </submittedName>
</protein>
<reference evidence="2 3" key="1">
    <citation type="submission" date="2020-08" db="EMBL/GenBank/DDBJ databases">
        <title>The Agave Microbiome: Exploring the role of microbial communities in plant adaptations to desert environments.</title>
        <authorList>
            <person name="Partida-Martinez L.P."/>
        </authorList>
    </citation>
    <scope>NUCLEOTIDE SEQUENCE [LARGE SCALE GENOMIC DNA]</scope>
    <source>
        <strain evidence="2 3">AT2.18</strain>
    </source>
</reference>
<sequence>MTTPEPQDETEEVLTTPATPGAEALPSESEEGGVSPE</sequence>
<evidence type="ECO:0000313" key="3">
    <source>
        <dbReference type="Proteomes" id="UP000550501"/>
    </source>
</evidence>
<dbReference type="EMBL" id="JACHVU010000001">
    <property type="protein sequence ID" value="MBB2989167.1"/>
    <property type="molecule type" value="Genomic_DNA"/>
</dbReference>
<name>A0A839Q096_MYCIR</name>
<evidence type="ECO:0000313" key="2">
    <source>
        <dbReference type="EMBL" id="MBB2989167.1"/>
    </source>
</evidence>
<comment type="caution">
    <text evidence="2">The sequence shown here is derived from an EMBL/GenBank/DDBJ whole genome shotgun (WGS) entry which is preliminary data.</text>
</comment>
<dbReference type="Proteomes" id="UP000550501">
    <property type="component" value="Unassembled WGS sequence"/>
</dbReference>
<feature type="region of interest" description="Disordered" evidence="1">
    <location>
        <begin position="1"/>
        <end position="37"/>
    </location>
</feature>
<gene>
    <name evidence="2" type="ORF">FHR72_000624</name>
</gene>
<feature type="compositionally biased region" description="Acidic residues" evidence="1">
    <location>
        <begin position="1"/>
        <end position="12"/>
    </location>
</feature>
<evidence type="ECO:0000256" key="1">
    <source>
        <dbReference type="SAM" id="MobiDB-lite"/>
    </source>
</evidence>
<proteinExistence type="predicted"/>